<name>A0A8C0JB14_CHEAB</name>
<dbReference type="Ensembl" id="ENSCABT00000031999.1">
    <property type="protein sequence ID" value="ENSCABP00000029200.1"/>
    <property type="gene ID" value="ENSCABG00000021440.1"/>
</dbReference>
<feature type="chain" id="PRO_5034428593" evidence="10">
    <location>
        <begin position="22"/>
        <end position="187"/>
    </location>
</feature>
<keyword evidence="6 10" id="KW-0732">Signal</keyword>
<keyword evidence="12" id="KW-1185">Reference proteome</keyword>
<reference evidence="11" key="2">
    <citation type="submission" date="2025-09" db="UniProtKB">
        <authorList>
            <consortium name="Ensembl"/>
        </authorList>
    </citation>
    <scope>IDENTIFICATION</scope>
</reference>
<evidence type="ECO:0000256" key="2">
    <source>
        <dbReference type="ARBA" id="ARBA00004613"/>
    </source>
</evidence>
<feature type="signal peptide" evidence="10">
    <location>
        <begin position="1"/>
        <end position="21"/>
    </location>
</feature>
<dbReference type="InterPro" id="IPR009079">
    <property type="entry name" value="4_helix_cytokine-like_core"/>
</dbReference>
<keyword evidence="4 9" id="KW-0202">Cytokine</keyword>
<dbReference type="GO" id="GO:0006955">
    <property type="term" value="P:immune response"/>
    <property type="evidence" value="ECO:0007669"/>
    <property type="project" value="UniProtKB-ARBA"/>
</dbReference>
<keyword evidence="7 9" id="KW-0051">Antiviral defense</keyword>
<sequence length="187" mass="21548">MTTRCLLRVCPILLFFTEISSWICTMLHFQQNKMNKENLEPLKKMSGNFTSQCINDRAAFKSPQNVAQLPVSQKENTKVSTQEIFQEIFNIFSKNLTQSAWNGTSIDRFQSGHYQQIQRLEVCMRAQMEKDFTNPESEDLQLTSWRVKQYFQGIDAFLKEKQYRLCAGVACPVHTGELGSSLGCQVK</sequence>
<evidence type="ECO:0000256" key="4">
    <source>
        <dbReference type="ARBA" id="ARBA00022514"/>
    </source>
</evidence>
<evidence type="ECO:0000256" key="6">
    <source>
        <dbReference type="ARBA" id="ARBA00022729"/>
    </source>
</evidence>
<evidence type="ECO:0000256" key="9">
    <source>
        <dbReference type="RuleBase" id="RU000436"/>
    </source>
</evidence>
<evidence type="ECO:0000313" key="12">
    <source>
        <dbReference type="Proteomes" id="UP000694404"/>
    </source>
</evidence>
<dbReference type="SMART" id="SM00076">
    <property type="entry name" value="IFabd"/>
    <property type="match status" value="1"/>
</dbReference>
<organism evidence="11 12">
    <name type="scientific">Chelonoidis abingdonii</name>
    <name type="common">Abingdon island giant tortoise</name>
    <name type="synonym">Testudo abingdonii</name>
    <dbReference type="NCBI Taxonomy" id="106734"/>
    <lineage>
        <taxon>Eukaryota</taxon>
        <taxon>Metazoa</taxon>
        <taxon>Chordata</taxon>
        <taxon>Craniata</taxon>
        <taxon>Vertebrata</taxon>
        <taxon>Euteleostomi</taxon>
        <taxon>Archelosauria</taxon>
        <taxon>Testudinata</taxon>
        <taxon>Testudines</taxon>
        <taxon>Cryptodira</taxon>
        <taxon>Durocryptodira</taxon>
        <taxon>Testudinoidea</taxon>
        <taxon>Testudinidae</taxon>
        <taxon>Chelonoidis</taxon>
    </lineage>
</organism>
<accession>A0A8C0JB14</accession>
<dbReference type="GO" id="GO:0005615">
    <property type="term" value="C:extracellular space"/>
    <property type="evidence" value="ECO:0007669"/>
    <property type="project" value="UniProtKB-KW"/>
</dbReference>
<dbReference type="PANTHER" id="PTHR11691:SF73">
    <property type="entry name" value="INTERFERON BETA"/>
    <property type="match status" value="1"/>
</dbReference>
<dbReference type="GO" id="GO:0005126">
    <property type="term" value="F:cytokine receptor binding"/>
    <property type="evidence" value="ECO:0007669"/>
    <property type="project" value="InterPro"/>
</dbReference>
<gene>
    <name evidence="11" type="primary">LOC116825810</name>
</gene>
<comment type="function">
    <text evidence="1">Has antiviral activities.</text>
</comment>
<dbReference type="Gene3D" id="1.20.1250.10">
    <property type="match status" value="1"/>
</dbReference>
<keyword evidence="8" id="KW-1015">Disulfide bond</keyword>
<dbReference type="RefSeq" id="XP_032637991.1">
    <property type="nucleotide sequence ID" value="XM_032782100.1"/>
</dbReference>
<dbReference type="SUPFAM" id="SSF47266">
    <property type="entry name" value="4-helical cytokines"/>
    <property type="match status" value="1"/>
</dbReference>
<dbReference type="OMA" id="HWQKEHL"/>
<reference evidence="11" key="1">
    <citation type="submission" date="2025-08" db="UniProtKB">
        <authorList>
            <consortium name="Ensembl"/>
        </authorList>
    </citation>
    <scope>IDENTIFICATION</scope>
</reference>
<dbReference type="KEGG" id="cabi:116825810"/>
<dbReference type="GO" id="GO:0051607">
    <property type="term" value="P:defense response to virus"/>
    <property type="evidence" value="ECO:0007669"/>
    <property type="project" value="UniProtKB-KW"/>
</dbReference>
<dbReference type="AlphaFoldDB" id="A0A8C0JB14"/>
<comment type="similarity">
    <text evidence="3 9">Belongs to the alpha/beta interferon family.</text>
</comment>
<evidence type="ECO:0000256" key="3">
    <source>
        <dbReference type="ARBA" id="ARBA00011033"/>
    </source>
</evidence>
<proteinExistence type="inferred from homology"/>
<comment type="subcellular location">
    <subcellularLocation>
        <location evidence="2">Secreted</location>
    </subcellularLocation>
</comment>
<dbReference type="GeneID" id="116825810"/>
<evidence type="ECO:0000256" key="5">
    <source>
        <dbReference type="ARBA" id="ARBA00022525"/>
    </source>
</evidence>
<dbReference type="GeneTree" id="ENSGT01000000214430"/>
<keyword evidence="5" id="KW-0964">Secreted</keyword>
<evidence type="ECO:0000256" key="7">
    <source>
        <dbReference type="ARBA" id="ARBA00023118"/>
    </source>
</evidence>
<dbReference type="Proteomes" id="UP000694404">
    <property type="component" value="Unplaced"/>
</dbReference>
<evidence type="ECO:0000256" key="8">
    <source>
        <dbReference type="ARBA" id="ARBA00023157"/>
    </source>
</evidence>
<dbReference type="PRINTS" id="PR00266">
    <property type="entry name" value="INTERFERONAB"/>
</dbReference>
<dbReference type="GO" id="GO:0005125">
    <property type="term" value="F:cytokine activity"/>
    <property type="evidence" value="ECO:0007669"/>
    <property type="project" value="UniProtKB-KW"/>
</dbReference>
<dbReference type="InterPro" id="IPR000471">
    <property type="entry name" value="Interferon_alpha/beta/delta"/>
</dbReference>
<evidence type="ECO:0000256" key="1">
    <source>
        <dbReference type="ARBA" id="ARBA00002718"/>
    </source>
</evidence>
<evidence type="ECO:0000256" key="10">
    <source>
        <dbReference type="SAM" id="SignalP"/>
    </source>
</evidence>
<evidence type="ECO:0000313" key="11">
    <source>
        <dbReference type="Ensembl" id="ENSCABP00000029200.1"/>
    </source>
</evidence>
<dbReference type="PANTHER" id="PTHR11691">
    <property type="entry name" value="TYPE I INTERFERON"/>
    <property type="match status" value="1"/>
</dbReference>
<protein>
    <submittedName>
        <fullName evidence="11">Uncharacterized protein</fullName>
    </submittedName>
</protein>
<dbReference type="Pfam" id="PF00143">
    <property type="entry name" value="Interferon"/>
    <property type="match status" value="1"/>
</dbReference>